<gene>
    <name evidence="1" type="ORF">JI435_426340</name>
</gene>
<dbReference type="VEuPathDB" id="FungiDB:JI435_426340"/>
<dbReference type="Proteomes" id="UP000663193">
    <property type="component" value="Chromosome 1"/>
</dbReference>
<name>A0A7U2ETW2_PHANO</name>
<dbReference type="EMBL" id="CP069023">
    <property type="protein sequence ID" value="QRC91025.1"/>
    <property type="molecule type" value="Genomic_DNA"/>
</dbReference>
<keyword evidence="2" id="KW-1185">Reference proteome</keyword>
<protein>
    <submittedName>
        <fullName evidence="1">Uncharacterized protein</fullName>
    </submittedName>
</protein>
<sequence>MMNDVCYTEVLEQVGEHRNQMLIDQLVYPDIILGFDVLRHGAYNNTDVPARVCRAKPVPLVAAKLIRSKDLRRSISTCSESHISGMMRRAGFHNWKVATHFKCEPLNPGMLKTDLTNTKPDLTAHKTQSID</sequence>
<proteinExistence type="predicted"/>
<dbReference type="AlphaFoldDB" id="A0A7U2ETW2"/>
<organism evidence="1 2">
    <name type="scientific">Phaeosphaeria nodorum (strain SN15 / ATCC MYA-4574 / FGSC 10173)</name>
    <name type="common">Glume blotch fungus</name>
    <name type="synonym">Parastagonospora nodorum</name>
    <dbReference type="NCBI Taxonomy" id="321614"/>
    <lineage>
        <taxon>Eukaryota</taxon>
        <taxon>Fungi</taxon>
        <taxon>Dikarya</taxon>
        <taxon>Ascomycota</taxon>
        <taxon>Pezizomycotina</taxon>
        <taxon>Dothideomycetes</taxon>
        <taxon>Pleosporomycetidae</taxon>
        <taxon>Pleosporales</taxon>
        <taxon>Pleosporineae</taxon>
        <taxon>Phaeosphaeriaceae</taxon>
        <taxon>Parastagonospora</taxon>
    </lineage>
</organism>
<evidence type="ECO:0000313" key="1">
    <source>
        <dbReference type="EMBL" id="QRC91025.1"/>
    </source>
</evidence>
<reference evidence="2" key="1">
    <citation type="journal article" date="2021" name="BMC Genomics">
        <title>Chromosome-level genome assembly and manually-curated proteome of model necrotroph Parastagonospora nodorum Sn15 reveals a genome-wide trove of candidate effector homologs, and redundancy of virulence-related functions within an accessory chromosome.</title>
        <authorList>
            <person name="Bertazzoni S."/>
            <person name="Jones D.A.B."/>
            <person name="Phan H.T."/>
            <person name="Tan K.-C."/>
            <person name="Hane J.K."/>
        </authorList>
    </citation>
    <scope>NUCLEOTIDE SEQUENCE [LARGE SCALE GENOMIC DNA]</scope>
    <source>
        <strain evidence="2">SN15 / ATCC MYA-4574 / FGSC 10173)</strain>
    </source>
</reference>
<evidence type="ECO:0000313" key="2">
    <source>
        <dbReference type="Proteomes" id="UP000663193"/>
    </source>
</evidence>
<accession>A0A7U2ETW2</accession>